<sequence length="79" mass="9389">MSYCGNHQEKFSLLSDEYWKVDEPILYYGHMGANLTYCLDMIIHYHDKIYAFESFSILQTQRIIKLLKKNHVCLNDPSI</sequence>
<organism evidence="1 2">
    <name type="scientific">Massilimicrobiota timonensis</name>
    <dbReference type="NCBI Taxonomy" id="1776392"/>
    <lineage>
        <taxon>Bacteria</taxon>
        <taxon>Bacillati</taxon>
        <taxon>Bacillota</taxon>
        <taxon>Erysipelotrichia</taxon>
        <taxon>Erysipelotrichales</taxon>
        <taxon>Erysipelotrichaceae</taxon>
        <taxon>Massilimicrobiota</taxon>
    </lineage>
</organism>
<accession>A0A1Y4T4U3</accession>
<keyword evidence="2" id="KW-1185">Reference proteome</keyword>
<name>A0A1Y4T4U3_9FIRM</name>
<gene>
    <name evidence="1" type="ORF">B5E75_00555</name>
</gene>
<comment type="caution">
    <text evidence="1">The sequence shown here is derived from an EMBL/GenBank/DDBJ whole genome shotgun (WGS) entry which is preliminary data.</text>
</comment>
<dbReference type="Proteomes" id="UP000195305">
    <property type="component" value="Unassembled WGS sequence"/>
</dbReference>
<protein>
    <submittedName>
        <fullName evidence="1">Uncharacterized protein</fullName>
    </submittedName>
</protein>
<dbReference type="RefSeq" id="WP_087356875.1">
    <property type="nucleotide sequence ID" value="NZ_NFLJ01000001.1"/>
</dbReference>
<dbReference type="AlphaFoldDB" id="A0A1Y4T4U3"/>
<proteinExistence type="predicted"/>
<dbReference type="EMBL" id="NFLJ01000001">
    <property type="protein sequence ID" value="OUQ36660.1"/>
    <property type="molecule type" value="Genomic_DNA"/>
</dbReference>
<evidence type="ECO:0000313" key="2">
    <source>
        <dbReference type="Proteomes" id="UP000195305"/>
    </source>
</evidence>
<evidence type="ECO:0000313" key="1">
    <source>
        <dbReference type="EMBL" id="OUQ36660.1"/>
    </source>
</evidence>
<reference evidence="1 2" key="1">
    <citation type="journal article" date="2018" name="BMC Genomics">
        <title>Whole genome sequencing and function prediction of 133 gut anaerobes isolated from chicken caecum in pure cultures.</title>
        <authorList>
            <person name="Medvecky M."/>
            <person name="Cejkova D."/>
            <person name="Polansky O."/>
            <person name="Karasova D."/>
            <person name="Kubasova T."/>
            <person name="Cizek A."/>
            <person name="Rychlik I."/>
        </authorList>
    </citation>
    <scope>NUCLEOTIDE SEQUENCE [LARGE SCALE GENOMIC DNA]</scope>
    <source>
        <strain evidence="1 2">An13</strain>
    </source>
</reference>